<organism evidence="3 4">
    <name type="scientific">Podospora aff. communis PSN243</name>
    <dbReference type="NCBI Taxonomy" id="3040156"/>
    <lineage>
        <taxon>Eukaryota</taxon>
        <taxon>Fungi</taxon>
        <taxon>Dikarya</taxon>
        <taxon>Ascomycota</taxon>
        <taxon>Pezizomycotina</taxon>
        <taxon>Sordariomycetes</taxon>
        <taxon>Sordariomycetidae</taxon>
        <taxon>Sordariales</taxon>
        <taxon>Podosporaceae</taxon>
        <taxon>Podospora</taxon>
    </lineage>
</organism>
<gene>
    <name evidence="3" type="ORF">QBC34DRAFT_381298</name>
</gene>
<protein>
    <submittedName>
        <fullName evidence="3">Uncharacterized protein</fullName>
    </submittedName>
</protein>
<feature type="transmembrane region" description="Helical" evidence="2">
    <location>
        <begin position="22"/>
        <end position="47"/>
    </location>
</feature>
<comment type="caution">
    <text evidence="3">The sequence shown here is derived from an EMBL/GenBank/DDBJ whole genome shotgun (WGS) entry which is preliminary data.</text>
</comment>
<keyword evidence="4" id="KW-1185">Reference proteome</keyword>
<evidence type="ECO:0000256" key="1">
    <source>
        <dbReference type="SAM" id="MobiDB-lite"/>
    </source>
</evidence>
<proteinExistence type="predicted"/>
<reference evidence="3" key="2">
    <citation type="submission" date="2023-05" db="EMBL/GenBank/DDBJ databases">
        <authorList>
            <consortium name="Lawrence Berkeley National Laboratory"/>
            <person name="Steindorff A."/>
            <person name="Hensen N."/>
            <person name="Bonometti L."/>
            <person name="Westerberg I."/>
            <person name="Brannstrom I.O."/>
            <person name="Guillou S."/>
            <person name="Cros-Aarteil S."/>
            <person name="Calhoun S."/>
            <person name="Haridas S."/>
            <person name="Kuo A."/>
            <person name="Mondo S."/>
            <person name="Pangilinan J."/>
            <person name="Riley R."/>
            <person name="Labutti K."/>
            <person name="Andreopoulos B."/>
            <person name="Lipzen A."/>
            <person name="Chen C."/>
            <person name="Yanf M."/>
            <person name="Daum C."/>
            <person name="Ng V."/>
            <person name="Clum A."/>
            <person name="Ohm R."/>
            <person name="Martin F."/>
            <person name="Silar P."/>
            <person name="Natvig D."/>
            <person name="Lalanne C."/>
            <person name="Gautier V."/>
            <person name="Ament-Velasquez S.L."/>
            <person name="Kruys A."/>
            <person name="Hutchinson M.I."/>
            <person name="Powell A.J."/>
            <person name="Barry K."/>
            <person name="Miller A.N."/>
            <person name="Grigoriev I.V."/>
            <person name="Debuchy R."/>
            <person name="Gladieux P."/>
            <person name="Thoren M.H."/>
            <person name="Johannesson H."/>
        </authorList>
    </citation>
    <scope>NUCLEOTIDE SEQUENCE</scope>
    <source>
        <strain evidence="3">PSN243</strain>
    </source>
</reference>
<feature type="compositionally biased region" description="Polar residues" evidence="1">
    <location>
        <begin position="76"/>
        <end position="119"/>
    </location>
</feature>
<sequence length="145" mass="15853">MHHRLPVRLEQREGQGANGRPVGFIILFVFAVLAFVAVVGCLVTAILRRRTKRNIVQEQIASRWTGHWQRKNANLNMVAGPQQTGGTQPTSAAPESPERPQQNTAAMPLDSNITHQQQPPLEGYFAPPANTTAAPQSIPGRALYA</sequence>
<dbReference type="AlphaFoldDB" id="A0AAV9GIT4"/>
<keyword evidence="2" id="KW-1133">Transmembrane helix</keyword>
<evidence type="ECO:0000256" key="2">
    <source>
        <dbReference type="SAM" id="Phobius"/>
    </source>
</evidence>
<evidence type="ECO:0000313" key="3">
    <source>
        <dbReference type="EMBL" id="KAK4448390.1"/>
    </source>
</evidence>
<feature type="region of interest" description="Disordered" evidence="1">
    <location>
        <begin position="76"/>
        <end position="145"/>
    </location>
</feature>
<name>A0AAV9GIT4_9PEZI</name>
<keyword evidence="2" id="KW-0812">Transmembrane</keyword>
<evidence type="ECO:0000313" key="4">
    <source>
        <dbReference type="Proteomes" id="UP001321760"/>
    </source>
</evidence>
<dbReference type="Proteomes" id="UP001321760">
    <property type="component" value="Unassembled WGS sequence"/>
</dbReference>
<keyword evidence="2" id="KW-0472">Membrane</keyword>
<accession>A0AAV9GIT4</accession>
<reference evidence="3" key="1">
    <citation type="journal article" date="2023" name="Mol. Phylogenet. Evol.">
        <title>Genome-scale phylogeny and comparative genomics of the fungal order Sordariales.</title>
        <authorList>
            <person name="Hensen N."/>
            <person name="Bonometti L."/>
            <person name="Westerberg I."/>
            <person name="Brannstrom I.O."/>
            <person name="Guillou S."/>
            <person name="Cros-Aarteil S."/>
            <person name="Calhoun S."/>
            <person name="Haridas S."/>
            <person name="Kuo A."/>
            <person name="Mondo S."/>
            <person name="Pangilinan J."/>
            <person name="Riley R."/>
            <person name="LaButti K."/>
            <person name="Andreopoulos B."/>
            <person name="Lipzen A."/>
            <person name="Chen C."/>
            <person name="Yan M."/>
            <person name="Daum C."/>
            <person name="Ng V."/>
            <person name="Clum A."/>
            <person name="Steindorff A."/>
            <person name="Ohm R.A."/>
            <person name="Martin F."/>
            <person name="Silar P."/>
            <person name="Natvig D.O."/>
            <person name="Lalanne C."/>
            <person name="Gautier V."/>
            <person name="Ament-Velasquez S.L."/>
            <person name="Kruys A."/>
            <person name="Hutchinson M.I."/>
            <person name="Powell A.J."/>
            <person name="Barry K."/>
            <person name="Miller A.N."/>
            <person name="Grigoriev I.V."/>
            <person name="Debuchy R."/>
            <person name="Gladieux P."/>
            <person name="Hiltunen Thoren M."/>
            <person name="Johannesson H."/>
        </authorList>
    </citation>
    <scope>NUCLEOTIDE SEQUENCE</scope>
    <source>
        <strain evidence="3">PSN243</strain>
    </source>
</reference>
<dbReference type="EMBL" id="MU865943">
    <property type="protein sequence ID" value="KAK4448390.1"/>
    <property type="molecule type" value="Genomic_DNA"/>
</dbReference>